<reference evidence="11" key="1">
    <citation type="submission" date="2021-02" db="EMBL/GenBank/DDBJ databases">
        <authorList>
            <person name="Nowell W R."/>
        </authorList>
    </citation>
    <scope>NUCLEOTIDE SEQUENCE</scope>
</reference>
<dbReference type="PANTHER" id="PTHR11571">
    <property type="entry name" value="GLUTATHIONE S-TRANSFERASE"/>
    <property type="match status" value="1"/>
</dbReference>
<dbReference type="Pfam" id="PF14497">
    <property type="entry name" value="GST_C_3"/>
    <property type="match status" value="1"/>
</dbReference>
<dbReference type="GO" id="GO:0006749">
    <property type="term" value="P:glutathione metabolic process"/>
    <property type="evidence" value="ECO:0007669"/>
    <property type="project" value="TreeGrafter"/>
</dbReference>
<comment type="subunit">
    <text evidence="4">Homodimer.</text>
</comment>
<dbReference type="PROSITE" id="PS50404">
    <property type="entry name" value="GST_NTER"/>
    <property type="match status" value="1"/>
</dbReference>
<comment type="catalytic activity">
    <reaction evidence="8">
        <text>RX + glutathione = an S-substituted glutathione + a halide anion + H(+)</text>
        <dbReference type="Rhea" id="RHEA:16437"/>
        <dbReference type="ChEBI" id="CHEBI:15378"/>
        <dbReference type="ChEBI" id="CHEBI:16042"/>
        <dbReference type="ChEBI" id="CHEBI:17792"/>
        <dbReference type="ChEBI" id="CHEBI:57925"/>
        <dbReference type="ChEBI" id="CHEBI:90779"/>
        <dbReference type="EC" id="2.5.1.18"/>
    </reaction>
</comment>
<dbReference type="InterPro" id="IPR036282">
    <property type="entry name" value="Glutathione-S-Trfase_C_sf"/>
</dbReference>
<comment type="caution">
    <text evidence="11">The sequence shown here is derived from an EMBL/GenBank/DDBJ whole genome shotgun (WGS) entry which is preliminary data.</text>
</comment>
<dbReference type="Gene3D" id="1.20.1050.130">
    <property type="match status" value="1"/>
</dbReference>
<keyword evidence="6" id="KW-0808">Transferase</keyword>
<evidence type="ECO:0000256" key="4">
    <source>
        <dbReference type="ARBA" id="ARBA00011738"/>
    </source>
</evidence>
<proteinExistence type="inferred from homology"/>
<evidence type="ECO:0000313" key="12">
    <source>
        <dbReference type="EMBL" id="CAF4010880.1"/>
    </source>
</evidence>
<evidence type="ECO:0000259" key="9">
    <source>
        <dbReference type="PROSITE" id="PS50404"/>
    </source>
</evidence>
<feature type="domain" description="GST N-terminal" evidence="9">
    <location>
        <begin position="13"/>
        <end position="100"/>
    </location>
</feature>
<dbReference type="EC" id="2.5.1.18" evidence="5"/>
<evidence type="ECO:0000256" key="5">
    <source>
        <dbReference type="ARBA" id="ARBA00012452"/>
    </source>
</evidence>
<dbReference type="SUPFAM" id="SSF52833">
    <property type="entry name" value="Thioredoxin-like"/>
    <property type="match status" value="1"/>
</dbReference>
<evidence type="ECO:0000256" key="6">
    <source>
        <dbReference type="ARBA" id="ARBA00022679"/>
    </source>
</evidence>
<sequence>MCNIYTLMAQSKGQLTLGYWAIRGLAEPSRLLLHYTKTPYNDEFYVQGDAPEYSRDEWFSKKSKLGLDFPNLPYLFDGDIKLTQSKTILCYLARKYHLMGKNEREEAVISMIIDQSHDLRSELNGVCYHPKEDFATDKQQFIETKLTEQLKLFEDFLKKTGKKWSCSDDITAADFQLFEYIDSCLMLDESIIDKYSHLKNFMKHFREIPELENYLKQEHAQRPLNNKVAIFGGTVIPRNKA</sequence>
<feature type="domain" description="GST C-terminal" evidence="10">
    <location>
        <begin position="102"/>
        <end position="224"/>
    </location>
</feature>
<dbReference type="OrthoDB" id="4951845at2759"/>
<evidence type="ECO:0000259" key="10">
    <source>
        <dbReference type="PROSITE" id="PS50405"/>
    </source>
</evidence>
<dbReference type="SFLD" id="SFLDS00019">
    <property type="entry name" value="Glutathione_Transferase_(cytos"/>
    <property type="match status" value="1"/>
</dbReference>
<evidence type="ECO:0000313" key="11">
    <source>
        <dbReference type="EMBL" id="CAF1245276.1"/>
    </source>
</evidence>
<dbReference type="Proteomes" id="UP000681722">
    <property type="component" value="Unassembled WGS sequence"/>
</dbReference>
<comment type="similarity">
    <text evidence="3">Belongs to the GST superfamily. Pi family.</text>
</comment>
<comment type="similarity">
    <text evidence="2">Belongs to the GST superfamily. Mu family.</text>
</comment>
<dbReference type="InterPro" id="IPR050213">
    <property type="entry name" value="GST_superfamily"/>
</dbReference>
<name>A0A814ZLM3_9BILA</name>
<dbReference type="Proteomes" id="UP000663829">
    <property type="component" value="Unassembled WGS sequence"/>
</dbReference>
<dbReference type="PROSITE" id="PS50405">
    <property type="entry name" value="GST_CTER"/>
    <property type="match status" value="1"/>
</dbReference>
<evidence type="ECO:0000256" key="1">
    <source>
        <dbReference type="ARBA" id="ARBA00003701"/>
    </source>
</evidence>
<keyword evidence="13" id="KW-1185">Reference proteome</keyword>
<evidence type="ECO:0000256" key="7">
    <source>
        <dbReference type="ARBA" id="ARBA00032759"/>
    </source>
</evidence>
<protein>
    <recommendedName>
        <fullName evidence="5">glutathione transferase</fullName>
        <ecNumber evidence="5">2.5.1.18</ecNumber>
    </recommendedName>
    <alternativeName>
        <fullName evidence="7">GST class-pi</fullName>
    </alternativeName>
</protein>
<gene>
    <name evidence="11" type="ORF">GPM918_LOCUS25861</name>
    <name evidence="12" type="ORF">SRO942_LOCUS25919</name>
</gene>
<dbReference type="SFLD" id="SFLDG00363">
    <property type="entry name" value="AMPS_(cytGST):_Alpha-__Mu-__Pi"/>
    <property type="match status" value="1"/>
</dbReference>
<organism evidence="11 13">
    <name type="scientific">Didymodactylos carnosus</name>
    <dbReference type="NCBI Taxonomy" id="1234261"/>
    <lineage>
        <taxon>Eukaryota</taxon>
        <taxon>Metazoa</taxon>
        <taxon>Spiralia</taxon>
        <taxon>Gnathifera</taxon>
        <taxon>Rotifera</taxon>
        <taxon>Eurotatoria</taxon>
        <taxon>Bdelloidea</taxon>
        <taxon>Philodinida</taxon>
        <taxon>Philodinidae</taxon>
        <taxon>Didymodactylos</taxon>
    </lineage>
</organism>
<dbReference type="InterPro" id="IPR036249">
    <property type="entry name" value="Thioredoxin-like_sf"/>
</dbReference>
<dbReference type="CDD" id="cd03075">
    <property type="entry name" value="GST_N_Mu"/>
    <property type="match status" value="1"/>
</dbReference>
<dbReference type="AlphaFoldDB" id="A0A814ZLM3"/>
<evidence type="ECO:0000313" key="13">
    <source>
        <dbReference type="Proteomes" id="UP000663829"/>
    </source>
</evidence>
<dbReference type="EMBL" id="CAJNOQ010010188">
    <property type="protein sequence ID" value="CAF1245276.1"/>
    <property type="molecule type" value="Genomic_DNA"/>
</dbReference>
<evidence type="ECO:0000256" key="2">
    <source>
        <dbReference type="ARBA" id="ARBA00005861"/>
    </source>
</evidence>
<dbReference type="InterPro" id="IPR004046">
    <property type="entry name" value="GST_C"/>
</dbReference>
<dbReference type="InterPro" id="IPR040079">
    <property type="entry name" value="Glutathione_S-Trfase"/>
</dbReference>
<dbReference type="InterPro" id="IPR004045">
    <property type="entry name" value="Glutathione_S-Trfase_N"/>
</dbReference>
<dbReference type="Pfam" id="PF02798">
    <property type="entry name" value="GST_N"/>
    <property type="match status" value="1"/>
</dbReference>
<dbReference type="GO" id="GO:0004364">
    <property type="term" value="F:glutathione transferase activity"/>
    <property type="evidence" value="ECO:0007669"/>
    <property type="project" value="UniProtKB-EC"/>
</dbReference>
<evidence type="ECO:0000256" key="8">
    <source>
        <dbReference type="ARBA" id="ARBA00047960"/>
    </source>
</evidence>
<dbReference type="EMBL" id="CAJOBC010012112">
    <property type="protein sequence ID" value="CAF4010880.1"/>
    <property type="molecule type" value="Genomic_DNA"/>
</dbReference>
<dbReference type="SFLD" id="SFLDG01205">
    <property type="entry name" value="AMPS.1"/>
    <property type="match status" value="1"/>
</dbReference>
<accession>A0A814ZLM3</accession>
<dbReference type="SUPFAM" id="SSF47616">
    <property type="entry name" value="GST C-terminal domain-like"/>
    <property type="match status" value="1"/>
</dbReference>
<dbReference type="InterPro" id="IPR010987">
    <property type="entry name" value="Glutathione-S-Trfase_C-like"/>
</dbReference>
<dbReference type="PANTHER" id="PTHR11571:SF222">
    <property type="entry name" value="GLUTATHIONE TRANSFERASE"/>
    <property type="match status" value="1"/>
</dbReference>
<evidence type="ECO:0000256" key="3">
    <source>
        <dbReference type="ARBA" id="ARBA00007297"/>
    </source>
</evidence>
<dbReference type="FunFam" id="1.20.1050.10:FF:000020">
    <property type="entry name" value="Glutathione S-transferase P 1"/>
    <property type="match status" value="1"/>
</dbReference>
<comment type="function">
    <text evidence="1">Conjugation of reduced glutathione to a wide number of exogenous and endogenous hydrophobic electrophiles.</text>
</comment>